<protein>
    <submittedName>
        <fullName evidence="2">Uncharacterized protein</fullName>
    </submittedName>
</protein>
<evidence type="ECO:0000313" key="1">
    <source>
        <dbReference type="EMBL" id="CAF1466865.1"/>
    </source>
</evidence>
<dbReference type="EMBL" id="CAJNOQ010028878">
    <property type="protein sequence ID" value="CAF1564823.1"/>
    <property type="molecule type" value="Genomic_DNA"/>
</dbReference>
<proteinExistence type="predicted"/>
<feature type="non-terminal residue" evidence="2">
    <location>
        <position position="319"/>
    </location>
</feature>
<keyword evidence="5" id="KW-1185">Reference proteome</keyword>
<dbReference type="Proteomes" id="UP000682733">
    <property type="component" value="Unassembled WGS sequence"/>
</dbReference>
<evidence type="ECO:0000313" key="4">
    <source>
        <dbReference type="EMBL" id="CAF4426783.1"/>
    </source>
</evidence>
<dbReference type="Proteomes" id="UP000681722">
    <property type="component" value="Unassembled WGS sequence"/>
</dbReference>
<dbReference type="EMBL" id="CAJNOK010030990">
    <property type="protein sequence ID" value="CAF1466865.1"/>
    <property type="molecule type" value="Genomic_DNA"/>
</dbReference>
<dbReference type="EMBL" id="CAJOBC010094653">
    <property type="protein sequence ID" value="CAF4426783.1"/>
    <property type="molecule type" value="Genomic_DNA"/>
</dbReference>
<dbReference type="Proteomes" id="UP000677228">
    <property type="component" value="Unassembled WGS sequence"/>
</dbReference>
<dbReference type="EMBL" id="CAJOBA010052866">
    <property type="protein sequence ID" value="CAF4259345.1"/>
    <property type="molecule type" value="Genomic_DNA"/>
</dbReference>
<accession>A0A815Y1T7</accession>
<evidence type="ECO:0000313" key="5">
    <source>
        <dbReference type="Proteomes" id="UP000663829"/>
    </source>
</evidence>
<name>A0A815Y1T7_9BILA</name>
<dbReference type="AlphaFoldDB" id="A0A815Y1T7"/>
<reference evidence="2" key="1">
    <citation type="submission" date="2021-02" db="EMBL/GenBank/DDBJ databases">
        <authorList>
            <person name="Nowell W R."/>
        </authorList>
    </citation>
    <scope>NUCLEOTIDE SEQUENCE</scope>
</reference>
<comment type="caution">
    <text evidence="2">The sequence shown here is derived from an EMBL/GenBank/DDBJ whole genome shotgun (WGS) entry which is preliminary data.</text>
</comment>
<dbReference type="Proteomes" id="UP000663829">
    <property type="component" value="Unassembled WGS sequence"/>
</dbReference>
<organism evidence="2 5">
    <name type="scientific">Didymodactylos carnosus</name>
    <dbReference type="NCBI Taxonomy" id="1234261"/>
    <lineage>
        <taxon>Eukaryota</taxon>
        <taxon>Metazoa</taxon>
        <taxon>Spiralia</taxon>
        <taxon>Gnathifera</taxon>
        <taxon>Rotifera</taxon>
        <taxon>Eurotatoria</taxon>
        <taxon>Bdelloidea</taxon>
        <taxon>Philodinida</taxon>
        <taxon>Philodinidae</taxon>
        <taxon>Didymodactylos</taxon>
    </lineage>
</organism>
<evidence type="ECO:0000313" key="2">
    <source>
        <dbReference type="EMBL" id="CAF1564823.1"/>
    </source>
</evidence>
<evidence type="ECO:0000313" key="3">
    <source>
        <dbReference type="EMBL" id="CAF4259345.1"/>
    </source>
</evidence>
<dbReference type="OrthoDB" id="5955232at2759"/>
<sequence>RYQINQWTEDSFQQNYELFVHYWLNHKVRHQCIKHCTRSLTGDGIMKLRRRICFSHSKSITTPEFDSIQLSKHLRACGYSLLVTNCGIIIGYAEMLRSEETIKVLINNICNIIKISPNIPDLIFYDDACHLVKFICNHYRKEINETAAMTLLWNKRFLIDKFHYHNHVDPWCRRYLDYRQFPETEILNSQSCEQTNSWLGRYKYIVSEMNYSKANSFLLIIFHYYNLKKLINNVKLNNDTISKINDGNRAQMPDNDPHNDLIGNLDCESLAQEADQQNCSLGNLSCYSLAQEGDQQQDIEMDTDDEYRLGTFPLLKIKK</sequence>
<gene>
    <name evidence="2" type="ORF">GPM918_LOCUS40007</name>
    <name evidence="1" type="ORF">OVA965_LOCUS35493</name>
    <name evidence="4" type="ORF">SRO942_LOCUS40919</name>
    <name evidence="3" type="ORF">TMI583_LOCUS36459</name>
</gene>